<keyword evidence="2" id="KW-0479">Metal-binding</keyword>
<protein>
    <submittedName>
        <fullName evidence="5">Aldolase/citrate lyase family protein</fullName>
    </submittedName>
</protein>
<evidence type="ECO:0000313" key="6">
    <source>
        <dbReference type="Proteomes" id="UP001321344"/>
    </source>
</evidence>
<dbReference type="PANTHER" id="PTHR30502:SF0">
    <property type="entry name" value="PHOSPHOENOLPYRUVATE CARBOXYLASE FAMILY PROTEIN"/>
    <property type="match status" value="1"/>
</dbReference>
<dbReference type="SUPFAM" id="SSF51621">
    <property type="entry name" value="Phosphoenolpyruvate/pyruvate domain"/>
    <property type="match status" value="1"/>
</dbReference>
<evidence type="ECO:0000313" key="5">
    <source>
        <dbReference type="EMBL" id="MDF5689458.1"/>
    </source>
</evidence>
<reference evidence="5 6" key="1">
    <citation type="submission" date="2023-03" db="EMBL/GenBank/DDBJ databases">
        <title>Genome sequencing of Aquirufa.</title>
        <authorList>
            <person name="Pitt A."/>
            <person name="Hahn M.W."/>
        </authorList>
    </citation>
    <scope>NUCLEOTIDE SEQUENCE [LARGE SCALE GENOMIC DNA]</scope>
    <source>
        <strain evidence="5 6">WAEICH-18A</strain>
    </source>
</reference>
<keyword evidence="3 5" id="KW-0456">Lyase</keyword>
<dbReference type="GO" id="GO:0016829">
    <property type="term" value="F:lyase activity"/>
    <property type="evidence" value="ECO:0007669"/>
    <property type="project" value="UniProtKB-KW"/>
</dbReference>
<gene>
    <name evidence="5" type="ORF">PQG43_01140</name>
</gene>
<dbReference type="InterPro" id="IPR015813">
    <property type="entry name" value="Pyrv/PenolPyrv_kinase-like_dom"/>
</dbReference>
<dbReference type="Proteomes" id="UP001321344">
    <property type="component" value="Unassembled WGS sequence"/>
</dbReference>
<feature type="domain" description="HpcH/HpaI aldolase/citrate lyase" evidence="4">
    <location>
        <begin position="59"/>
        <end position="216"/>
    </location>
</feature>
<accession>A0ABT6BKY6</accession>
<dbReference type="RefSeq" id="WP_223143202.1">
    <property type="nucleotide sequence ID" value="NZ_CBCSDE010000004.1"/>
</dbReference>
<evidence type="ECO:0000256" key="3">
    <source>
        <dbReference type="ARBA" id="ARBA00023239"/>
    </source>
</evidence>
<evidence type="ECO:0000256" key="1">
    <source>
        <dbReference type="ARBA" id="ARBA00005568"/>
    </source>
</evidence>
<dbReference type="InterPro" id="IPR005000">
    <property type="entry name" value="Aldolase/citrate-lyase_domain"/>
</dbReference>
<dbReference type="EMBL" id="JARJOW010000001">
    <property type="protein sequence ID" value="MDF5689458.1"/>
    <property type="molecule type" value="Genomic_DNA"/>
</dbReference>
<organism evidence="5 6">
    <name type="scientific">Aquirufa aurantiipilula</name>
    <dbReference type="NCBI Taxonomy" id="2696561"/>
    <lineage>
        <taxon>Bacteria</taxon>
        <taxon>Pseudomonadati</taxon>
        <taxon>Bacteroidota</taxon>
        <taxon>Cytophagia</taxon>
        <taxon>Cytophagales</taxon>
        <taxon>Flectobacillaceae</taxon>
        <taxon>Aquirufa</taxon>
    </lineage>
</organism>
<sequence length="277" mass="30441">MIGQEFRNALRMGNPLYGTLLTSTSPKSFDVVLSLHLDFVFLCAEHVSYNPETLSWMCRAFKAADINPVVRILEPSPYLATQALDAGAGAILVPYVEDVEEVLALVGAVKYRPLKGKKLARILHGEEKPTEELSQYLQKHNRNNSLLLNIESESAVKNLANLAQILSLDGPGVDGFVIGPHDLSTSYNMPEDYRSADFMNLTIALIQQAKSLGVAVGGHTGYRGSLDLQKDWVKAGANIILHCSDMLLFADKLQSDLNELRKIQGAEQITQMNSESI</sequence>
<dbReference type="InterPro" id="IPR040442">
    <property type="entry name" value="Pyrv_kinase-like_dom_sf"/>
</dbReference>
<dbReference type="Pfam" id="PF03328">
    <property type="entry name" value="HpcH_HpaI"/>
    <property type="match status" value="1"/>
</dbReference>
<keyword evidence="6" id="KW-1185">Reference proteome</keyword>
<name>A0ABT6BKY6_9BACT</name>
<comment type="caution">
    <text evidence="5">The sequence shown here is derived from an EMBL/GenBank/DDBJ whole genome shotgun (WGS) entry which is preliminary data.</text>
</comment>
<evidence type="ECO:0000259" key="4">
    <source>
        <dbReference type="Pfam" id="PF03328"/>
    </source>
</evidence>
<dbReference type="PANTHER" id="PTHR30502">
    <property type="entry name" value="2-KETO-3-DEOXY-L-RHAMNONATE ALDOLASE"/>
    <property type="match status" value="1"/>
</dbReference>
<dbReference type="InterPro" id="IPR050251">
    <property type="entry name" value="HpcH-HpaI_aldolase"/>
</dbReference>
<comment type="similarity">
    <text evidence="1">Belongs to the HpcH/HpaI aldolase family.</text>
</comment>
<proteinExistence type="inferred from homology"/>
<evidence type="ECO:0000256" key="2">
    <source>
        <dbReference type="ARBA" id="ARBA00022723"/>
    </source>
</evidence>
<dbReference type="Gene3D" id="3.20.20.60">
    <property type="entry name" value="Phosphoenolpyruvate-binding domains"/>
    <property type="match status" value="1"/>
</dbReference>